<keyword evidence="2" id="KW-1185">Reference proteome</keyword>
<dbReference type="RefSeq" id="WP_179907397.1">
    <property type="nucleotide sequence ID" value="NZ_JACBXS010000056.1"/>
</dbReference>
<sequence length="140" mass="14727">MPFDLPLSLSATLPFVGEAELFSARLFGELAATFGLQVTAAANNGRPDPDDPGATPTGTITATLPYQLAYSFPTLDPAGDAVGLESDNAPRWVFVDAEADLSGIDRRAVEYDTGVTVDALTRDIEVSMTGILIGSMQEFA</sequence>
<organism evidence="1 2">
    <name type="scientific">Rhabdonatronobacter sediminivivens</name>
    <dbReference type="NCBI Taxonomy" id="2743469"/>
    <lineage>
        <taxon>Bacteria</taxon>
        <taxon>Pseudomonadati</taxon>
        <taxon>Pseudomonadota</taxon>
        <taxon>Alphaproteobacteria</taxon>
        <taxon>Rhodobacterales</taxon>
        <taxon>Paracoccaceae</taxon>
        <taxon>Rhabdonatronobacter</taxon>
    </lineage>
</organism>
<comment type="caution">
    <text evidence="1">The sequence shown here is derived from an EMBL/GenBank/DDBJ whole genome shotgun (WGS) entry which is preliminary data.</text>
</comment>
<dbReference type="AlphaFoldDB" id="A0A7Z0I280"/>
<accession>A0A7Z0I280</accession>
<dbReference type="EMBL" id="JACBXS010000056">
    <property type="protein sequence ID" value="NYS26604.1"/>
    <property type="molecule type" value="Genomic_DNA"/>
</dbReference>
<proteinExistence type="predicted"/>
<name>A0A7Z0I280_9RHOB</name>
<gene>
    <name evidence="1" type="ORF">HUK65_16585</name>
</gene>
<evidence type="ECO:0000313" key="2">
    <source>
        <dbReference type="Proteomes" id="UP000529417"/>
    </source>
</evidence>
<protein>
    <submittedName>
        <fullName evidence="1">Uncharacterized protein</fullName>
    </submittedName>
</protein>
<reference evidence="1 2" key="1">
    <citation type="journal article" date="2000" name="Arch. Microbiol.">
        <title>Rhodobaca bogoriensis gen. nov. and sp. nov., an alkaliphilic purple nonsulfur bacterium from African Rift Valley soda lakes.</title>
        <authorList>
            <person name="Milford A.D."/>
            <person name="Achenbach L.A."/>
            <person name="Jung D.O."/>
            <person name="Madigan M.T."/>
        </authorList>
    </citation>
    <scope>NUCLEOTIDE SEQUENCE [LARGE SCALE GENOMIC DNA]</scope>
    <source>
        <strain evidence="1 2">2376</strain>
    </source>
</reference>
<dbReference type="Proteomes" id="UP000529417">
    <property type="component" value="Unassembled WGS sequence"/>
</dbReference>
<evidence type="ECO:0000313" key="1">
    <source>
        <dbReference type="EMBL" id="NYS26604.1"/>
    </source>
</evidence>